<dbReference type="Pfam" id="PF01553">
    <property type="entry name" value="Acyltransferase"/>
    <property type="match status" value="1"/>
</dbReference>
<evidence type="ECO:0000256" key="1">
    <source>
        <dbReference type="ARBA" id="ARBA00022679"/>
    </source>
</evidence>
<dbReference type="SMART" id="SM00563">
    <property type="entry name" value="PlsC"/>
    <property type="match status" value="1"/>
</dbReference>
<keyword evidence="2 4" id="KW-0012">Acyltransferase</keyword>
<dbReference type="GO" id="GO:0016746">
    <property type="term" value="F:acyltransferase activity"/>
    <property type="evidence" value="ECO:0007669"/>
    <property type="project" value="UniProtKB-KW"/>
</dbReference>
<reference evidence="4" key="1">
    <citation type="submission" date="2022-06" db="EMBL/GenBank/DDBJ databases">
        <title>Genome sequence of Phormidium yuhuli AB48 isolated from an industrial photobioreactor environment.</title>
        <authorList>
            <person name="Qiu Y."/>
            <person name="Noonan A.J.C."/>
            <person name="Dofher K."/>
            <person name="Koch M."/>
            <person name="Kieft B."/>
            <person name="Lin X."/>
            <person name="Ziels R.M."/>
            <person name="Hallam S.J."/>
        </authorList>
    </citation>
    <scope>NUCLEOTIDE SEQUENCE</scope>
    <source>
        <strain evidence="4">AB48</strain>
    </source>
</reference>
<keyword evidence="1" id="KW-0808">Transferase</keyword>
<evidence type="ECO:0000313" key="4">
    <source>
        <dbReference type="EMBL" id="USR92582.1"/>
    </source>
</evidence>
<dbReference type="SUPFAM" id="SSF69593">
    <property type="entry name" value="Glycerol-3-phosphate (1)-acyltransferase"/>
    <property type="match status" value="1"/>
</dbReference>
<dbReference type="CDD" id="cd07989">
    <property type="entry name" value="LPLAT_AGPAT-like"/>
    <property type="match status" value="1"/>
</dbReference>
<dbReference type="EMBL" id="CP098611">
    <property type="protein sequence ID" value="USR92582.1"/>
    <property type="molecule type" value="Genomic_DNA"/>
</dbReference>
<organism evidence="4 5">
    <name type="scientific">Phormidium yuhuli AB48</name>
    <dbReference type="NCBI Taxonomy" id="2940671"/>
    <lineage>
        <taxon>Bacteria</taxon>
        <taxon>Bacillati</taxon>
        <taxon>Cyanobacteriota</taxon>
        <taxon>Cyanophyceae</taxon>
        <taxon>Oscillatoriophycideae</taxon>
        <taxon>Oscillatoriales</taxon>
        <taxon>Oscillatoriaceae</taxon>
        <taxon>Phormidium</taxon>
        <taxon>Phormidium yuhuli</taxon>
    </lineage>
</organism>
<sequence>MPVENALQLSRGVLGSLGIKLFLYHEDRIPESGSLVIASNHRSILDAPVLMAALNRPIRFACHHYMGQVPLMRDVVTGMGAFPLEDARRRQQSFLRQGSDLLAQREPVGVFPEGTQPMVSQTEARSLRPFHRGFAHLALQFASRHPRQDVAILPMAIVALEEQIYQPIPIRLLRMFDPSEPLFDQPGWHPMVVYKRLAVSVGHPYWIRQGDRQAYQGSQGKAAVKRVTQTCHDEILDLLQSTR</sequence>
<dbReference type="Proteomes" id="UP001056708">
    <property type="component" value="Chromosome"/>
</dbReference>
<evidence type="ECO:0000256" key="2">
    <source>
        <dbReference type="ARBA" id="ARBA00023315"/>
    </source>
</evidence>
<proteinExistence type="predicted"/>
<accession>A0ABY5ATN9</accession>
<evidence type="ECO:0000259" key="3">
    <source>
        <dbReference type="SMART" id="SM00563"/>
    </source>
</evidence>
<dbReference type="PANTHER" id="PTHR10434">
    <property type="entry name" value="1-ACYL-SN-GLYCEROL-3-PHOSPHATE ACYLTRANSFERASE"/>
    <property type="match status" value="1"/>
</dbReference>
<dbReference type="RefSeq" id="WP_252664734.1">
    <property type="nucleotide sequence ID" value="NZ_CP098611.1"/>
</dbReference>
<feature type="domain" description="Phospholipid/glycerol acyltransferase" evidence="3">
    <location>
        <begin position="35"/>
        <end position="160"/>
    </location>
</feature>
<protein>
    <submittedName>
        <fullName evidence="4">1-acyl-sn-glycerol-3-phosphate acyltransferase</fullName>
    </submittedName>
</protein>
<dbReference type="PANTHER" id="PTHR10434:SF66">
    <property type="entry name" value="PHOSPHOLIPID_GLYCEROL ACYLTRANSFERASE DOMAIN-CONTAINING PROTEIN"/>
    <property type="match status" value="1"/>
</dbReference>
<gene>
    <name evidence="4" type="ORF">NEA10_07650</name>
</gene>
<evidence type="ECO:0000313" key="5">
    <source>
        <dbReference type="Proteomes" id="UP001056708"/>
    </source>
</evidence>
<name>A0ABY5ATN9_9CYAN</name>
<dbReference type="InterPro" id="IPR002123">
    <property type="entry name" value="Plipid/glycerol_acylTrfase"/>
</dbReference>
<keyword evidence="5" id="KW-1185">Reference proteome</keyword>